<name>A0A7D5T478_9EURY</name>
<dbReference type="Proteomes" id="UP000509346">
    <property type="component" value="Chromosome"/>
</dbReference>
<keyword evidence="3" id="KW-0472">Membrane</keyword>
<dbReference type="InterPro" id="IPR058288">
    <property type="entry name" value="DUF7982"/>
</dbReference>
<evidence type="ECO:0000256" key="3">
    <source>
        <dbReference type="SAM" id="Phobius"/>
    </source>
</evidence>
<evidence type="ECO:0000256" key="2">
    <source>
        <dbReference type="SAM" id="MobiDB-lite"/>
    </source>
</evidence>
<feature type="transmembrane region" description="Helical" evidence="3">
    <location>
        <begin position="89"/>
        <end position="108"/>
    </location>
</feature>
<reference evidence="5 6" key="1">
    <citation type="submission" date="2020-07" db="EMBL/GenBank/DDBJ databases">
        <title>Halosimplex litoreum sp. nov. and Halosimplex rubrum sp. nov., isolated from different salt environments.</title>
        <authorList>
            <person name="Cui H."/>
        </authorList>
    </citation>
    <scope>NUCLEOTIDE SEQUENCE [LARGE SCALE GENOMIC DNA]</scope>
    <source>
        <strain evidence="5 6">R2</strain>
    </source>
</reference>
<accession>A0A7D5T478</accession>
<sequence>MSREDPLGDGTDASPGEGTAGPDDRTDAPERSHDDLVVELERLRERNRQLRATYERARTAQYRRTAIGLAALGVVGVASAALVPSLRDVLLVLGATGLFGGLLTFYLTPEQFIAADVSQSVYDTMAGDRTELVADLGLADERVYVPVGESGDRVRLFVPQYEDYELPDGDALADSLVVPAEKGGRGATFTPTGTPLYESLLESLPGDPAERPGPLAEQVSDALVEQFELLDNARIDDSEAGRLTVGIGETVYGPADRFDNPVASLYAVALARVLDEAVSVDIDTVTDGRDNFLLTYRWGDDHDSTQ</sequence>
<feature type="domain" description="DUF7982" evidence="4">
    <location>
        <begin position="35"/>
        <end position="298"/>
    </location>
</feature>
<dbReference type="RefSeq" id="WP_179921252.1">
    <property type="nucleotide sequence ID" value="NZ_CP058909.1"/>
</dbReference>
<organism evidence="5 6">
    <name type="scientific">Halosimplex pelagicum</name>
    <dbReference type="NCBI Taxonomy" id="869886"/>
    <lineage>
        <taxon>Archaea</taxon>
        <taxon>Methanobacteriati</taxon>
        <taxon>Methanobacteriota</taxon>
        <taxon>Stenosarchaea group</taxon>
        <taxon>Halobacteria</taxon>
        <taxon>Halobacteriales</taxon>
        <taxon>Haloarculaceae</taxon>
        <taxon>Halosimplex</taxon>
    </lineage>
</organism>
<keyword evidence="6" id="KW-1185">Reference proteome</keyword>
<evidence type="ECO:0000313" key="6">
    <source>
        <dbReference type="Proteomes" id="UP000509346"/>
    </source>
</evidence>
<proteinExistence type="predicted"/>
<dbReference type="EMBL" id="CP058909">
    <property type="protein sequence ID" value="QLH81348.1"/>
    <property type="molecule type" value="Genomic_DNA"/>
</dbReference>
<feature type="coiled-coil region" evidence="1">
    <location>
        <begin position="33"/>
        <end position="60"/>
    </location>
</feature>
<feature type="region of interest" description="Disordered" evidence="2">
    <location>
        <begin position="1"/>
        <end position="33"/>
    </location>
</feature>
<evidence type="ECO:0000259" key="4">
    <source>
        <dbReference type="Pfam" id="PF25939"/>
    </source>
</evidence>
<dbReference type="GeneID" id="56082281"/>
<keyword evidence="3" id="KW-0812">Transmembrane</keyword>
<feature type="compositionally biased region" description="Basic and acidic residues" evidence="2">
    <location>
        <begin position="22"/>
        <end position="33"/>
    </location>
</feature>
<dbReference type="Pfam" id="PF25939">
    <property type="entry name" value="DUF7982"/>
    <property type="match status" value="1"/>
</dbReference>
<keyword evidence="3" id="KW-1133">Transmembrane helix</keyword>
<dbReference type="AlphaFoldDB" id="A0A7D5T478"/>
<evidence type="ECO:0000256" key="1">
    <source>
        <dbReference type="SAM" id="Coils"/>
    </source>
</evidence>
<protein>
    <recommendedName>
        <fullName evidence="4">DUF7982 domain-containing protein</fullName>
    </recommendedName>
</protein>
<evidence type="ECO:0000313" key="5">
    <source>
        <dbReference type="EMBL" id="QLH81348.1"/>
    </source>
</evidence>
<gene>
    <name evidence="5" type="ORF">HZS54_06790</name>
</gene>
<dbReference type="OrthoDB" id="214277at2157"/>
<dbReference type="KEGG" id="hpel:HZS54_06790"/>
<keyword evidence="1" id="KW-0175">Coiled coil</keyword>
<feature type="transmembrane region" description="Helical" evidence="3">
    <location>
        <begin position="66"/>
        <end position="83"/>
    </location>
</feature>